<evidence type="ECO:0000313" key="5">
    <source>
        <dbReference type="RefSeq" id="XP_042605438.1"/>
    </source>
</evidence>
<dbReference type="KEGG" id="ccar:122141612"/>
<reference evidence="5" key="1">
    <citation type="submission" date="2025-08" db="UniProtKB">
        <authorList>
            <consortium name="RefSeq"/>
        </authorList>
    </citation>
    <scope>IDENTIFICATION</scope>
    <source>
        <tissue evidence="5">Muscle</tissue>
    </source>
</reference>
<evidence type="ECO:0000256" key="1">
    <source>
        <dbReference type="ARBA" id="ARBA00022741"/>
    </source>
</evidence>
<dbReference type="PANTHER" id="PTHR10903">
    <property type="entry name" value="GTPASE, IMAP FAMILY MEMBER-RELATED"/>
    <property type="match status" value="1"/>
</dbReference>
<sequence>MSDLRIVLIGKNGSENSRVANTLLGTEAFHSEASSYSQQHSVRISGEMEERHITVINPPHLLQQNLSQHQITQTVRECVSLSAPGPHVFILIMQYNDFRENDRHRVKYLLNLFSEQAMKHTIVLTTDEDTRGLIYLTCLITNNAIHDLIKECGGGHLQFDTVNTRRRSELFRRTEEILKKEHEEFLLCNMYEDGGDATPVDGDLSRSGASDREDDKEKKDSDLKESTKIASDGGGLDESRITLMFFRRSGVCDVTETSSVALLMSELMKGGLTERPDVTDASVVFLDLPEIFKEDLWIHQRMDGLDRFLLFPAGHLTGSPIKRLFRIY</sequence>
<protein>
    <submittedName>
        <fullName evidence="5">GTPase IMAP family member 8-like</fullName>
    </submittedName>
</protein>
<organism evidence="5">
    <name type="scientific">Cyprinus carpio</name>
    <name type="common">Common carp</name>
    <dbReference type="NCBI Taxonomy" id="7962"/>
    <lineage>
        <taxon>Eukaryota</taxon>
        <taxon>Metazoa</taxon>
        <taxon>Chordata</taxon>
        <taxon>Craniata</taxon>
        <taxon>Vertebrata</taxon>
        <taxon>Euteleostomi</taxon>
        <taxon>Actinopterygii</taxon>
        <taxon>Neopterygii</taxon>
        <taxon>Teleostei</taxon>
        <taxon>Ostariophysi</taxon>
        <taxon>Cypriniformes</taxon>
        <taxon>Cyprinidae</taxon>
        <taxon>Cyprininae</taxon>
        <taxon>Cyprinus</taxon>
    </lineage>
</organism>
<dbReference type="OrthoDB" id="8954335at2759"/>
<proteinExistence type="predicted"/>
<dbReference type="PROSITE" id="PS51720">
    <property type="entry name" value="G_AIG1"/>
    <property type="match status" value="1"/>
</dbReference>
<dbReference type="PANTHER" id="PTHR10903:SF170">
    <property type="entry name" value="GTPASE IMAP FAMILY MEMBER 7"/>
    <property type="match status" value="1"/>
</dbReference>
<dbReference type="AlphaFoldDB" id="A0A9R0AP02"/>
<dbReference type="GeneID" id="122141612"/>
<accession>A0A9R0AP02</accession>
<feature type="compositionally biased region" description="Basic and acidic residues" evidence="3">
    <location>
        <begin position="209"/>
        <end position="227"/>
    </location>
</feature>
<dbReference type="GO" id="GO:0005525">
    <property type="term" value="F:GTP binding"/>
    <property type="evidence" value="ECO:0007669"/>
    <property type="project" value="UniProtKB-KW"/>
</dbReference>
<keyword evidence="1" id="KW-0547">Nucleotide-binding</keyword>
<name>A0A9R0AP02_CYPCA</name>
<feature type="region of interest" description="Disordered" evidence="3">
    <location>
        <begin position="197"/>
        <end position="233"/>
    </location>
</feature>
<evidence type="ECO:0000256" key="2">
    <source>
        <dbReference type="ARBA" id="ARBA00023134"/>
    </source>
</evidence>
<keyword evidence="2" id="KW-0342">GTP-binding</keyword>
<dbReference type="RefSeq" id="XP_042605438.1">
    <property type="nucleotide sequence ID" value="XM_042749504.1"/>
</dbReference>
<dbReference type="FunFam" id="3.40.50.300:FF:002895">
    <property type="entry name" value="Si:dkeyp-52c3.7"/>
    <property type="match status" value="1"/>
</dbReference>
<dbReference type="InterPro" id="IPR045058">
    <property type="entry name" value="GIMA/IAN/Toc"/>
</dbReference>
<feature type="domain" description="AIG1-type G" evidence="4">
    <location>
        <begin position="1"/>
        <end position="195"/>
    </location>
</feature>
<dbReference type="InterPro" id="IPR006703">
    <property type="entry name" value="G_AIG1"/>
</dbReference>
<evidence type="ECO:0000259" key="4">
    <source>
        <dbReference type="PROSITE" id="PS51720"/>
    </source>
</evidence>
<dbReference type="Proteomes" id="UP001155660">
    <property type="component" value="Chromosome B22"/>
</dbReference>
<dbReference type="Pfam" id="PF04548">
    <property type="entry name" value="AIG1"/>
    <property type="match status" value="1"/>
</dbReference>
<evidence type="ECO:0000256" key="3">
    <source>
        <dbReference type="SAM" id="MobiDB-lite"/>
    </source>
</evidence>
<gene>
    <name evidence="5" type="primary">LOC122141612</name>
</gene>